<accession>A0A9X7PGL9</accession>
<gene>
    <name evidence="1" type="ORF">B7P34_19355</name>
</gene>
<name>A0A9X7PGL9_9ACTN</name>
<organism evidence="1 2">
    <name type="scientific">Streptosporangium nondiastaticum</name>
    <dbReference type="NCBI Taxonomy" id="35764"/>
    <lineage>
        <taxon>Bacteria</taxon>
        <taxon>Bacillati</taxon>
        <taxon>Actinomycetota</taxon>
        <taxon>Actinomycetes</taxon>
        <taxon>Streptosporangiales</taxon>
        <taxon>Streptosporangiaceae</taxon>
        <taxon>Streptosporangium</taxon>
    </lineage>
</organism>
<proteinExistence type="predicted"/>
<sequence>MDIVSARRNLREQRAVVAGLVPRWREEALMLDTSWGPEEYAKVTRYLRERKPREQLDQMRTALAALRTALEEHFSIADVLLDVGNRRLGGERMA</sequence>
<comment type="caution">
    <text evidence="1">The sequence shown here is derived from an EMBL/GenBank/DDBJ whole genome shotgun (WGS) entry which is preliminary data.</text>
</comment>
<dbReference type="Proteomes" id="UP000242427">
    <property type="component" value="Unassembled WGS sequence"/>
</dbReference>
<reference evidence="1 2" key="1">
    <citation type="submission" date="2018-03" db="EMBL/GenBank/DDBJ databases">
        <title>Chitinolytic properties of Streptosporangium nondiastaticum TBG75A20.</title>
        <authorList>
            <person name="Gayathri V."/>
            <person name="Shiburaj S."/>
        </authorList>
    </citation>
    <scope>NUCLEOTIDE SEQUENCE [LARGE SCALE GENOMIC DNA]</scope>
    <source>
        <strain evidence="1 2">TBG75A20</strain>
    </source>
</reference>
<keyword evidence="2" id="KW-1185">Reference proteome</keyword>
<dbReference type="AlphaFoldDB" id="A0A9X7PGL9"/>
<evidence type="ECO:0000313" key="1">
    <source>
        <dbReference type="EMBL" id="PSJ27097.1"/>
    </source>
</evidence>
<dbReference type="EMBL" id="PXWG01000051">
    <property type="protein sequence ID" value="PSJ27097.1"/>
    <property type="molecule type" value="Genomic_DNA"/>
</dbReference>
<protein>
    <submittedName>
        <fullName evidence="1">Uncharacterized protein</fullName>
    </submittedName>
</protein>
<evidence type="ECO:0000313" key="2">
    <source>
        <dbReference type="Proteomes" id="UP000242427"/>
    </source>
</evidence>